<feature type="signal peptide" evidence="1">
    <location>
        <begin position="1"/>
        <end position="21"/>
    </location>
</feature>
<dbReference type="Proteomes" id="UP000510621">
    <property type="component" value="Chromosome"/>
</dbReference>
<dbReference type="NCBIfam" id="TIGR04052">
    <property type="entry name" value="MbnP_like_WxW"/>
    <property type="match status" value="1"/>
</dbReference>
<organism evidence="3 4">
    <name type="scientific">Candidatus Thiothrix singaporensis</name>
    <dbReference type="NCBI Taxonomy" id="2799669"/>
    <lineage>
        <taxon>Bacteria</taxon>
        <taxon>Pseudomonadati</taxon>
        <taxon>Pseudomonadota</taxon>
        <taxon>Gammaproteobacteria</taxon>
        <taxon>Thiotrichales</taxon>
        <taxon>Thiotrichaceae</taxon>
        <taxon>Thiothrix</taxon>
    </lineage>
</organism>
<feature type="chain" id="PRO_5029749409" evidence="1">
    <location>
        <begin position="22"/>
        <end position="319"/>
    </location>
</feature>
<sequence length="319" mass="32608">MKQTLSLTTGLAVAGALFLTACGGGSSNDSSSNTSNSSNSSGGNTTATATTTSLTIPFAAKAGTTDINCGATLTGLGTSGDSGKISDFAFYIHGITLKTSDGKSVAVTLDDNSFQDPQYGVALLDFQDKTDSCAGAAKTTNKEVKLKATVDPATITGIAFTVGVPEDANHHNASIARAPYNRAGLFWSWQSGHKFMRRDVNPTLLVTKPDATTTNTFNLHLGSTGCTGDATTGQVVACTSPNRPTVNLDGVKVTGSTTSTVVLDYAKVIAGTNINIDTGGAVGCMSAQDDKDCPAIFGNLGLPHNLNSTTGTQQAFSIQ</sequence>
<evidence type="ECO:0000313" key="3">
    <source>
        <dbReference type="EMBL" id="QLQ33079.1"/>
    </source>
</evidence>
<keyword evidence="1" id="KW-0732">Signal</keyword>
<dbReference type="InterPro" id="IPR046863">
    <property type="entry name" value="MbnP-like_dom"/>
</dbReference>
<dbReference type="PROSITE" id="PS51257">
    <property type="entry name" value="PROKAR_LIPOPROTEIN"/>
    <property type="match status" value="1"/>
</dbReference>
<dbReference type="Pfam" id="PF20243">
    <property type="entry name" value="MbnP"/>
    <property type="match status" value="1"/>
</dbReference>
<gene>
    <name evidence="3" type="ORF">HZT40_17445</name>
</gene>
<evidence type="ECO:0000256" key="1">
    <source>
        <dbReference type="SAM" id="SignalP"/>
    </source>
</evidence>
<dbReference type="KEGG" id="this:HZT40_17445"/>
<reference evidence="3" key="1">
    <citation type="submission" date="2020-06" db="EMBL/GenBank/DDBJ databases">
        <title>Analysis procedures for assessing recovery of high quality, complete, closed genomes from Nanopore long read metagenome sequencing.</title>
        <authorList>
            <person name="Bessarab I."/>
            <person name="Arumugam K."/>
            <person name="Haryono M."/>
            <person name="Liu X."/>
            <person name="Roy S."/>
            <person name="Zuniga-Montanez R.E."/>
            <person name="Qiu G."/>
            <person name="Drautz-Moses D.I."/>
            <person name="Law Y.Y."/>
            <person name="Wuertz S."/>
            <person name="Lauro F.M."/>
            <person name="Huson D.H."/>
            <person name="Williams R.B."/>
        </authorList>
    </citation>
    <scope>NUCLEOTIDE SEQUENCE [LARGE SCALE GENOMIC DNA]</scope>
    <source>
        <strain evidence="3">SSD2</strain>
    </source>
</reference>
<feature type="domain" description="Copper-binding protein MbnP-like" evidence="2">
    <location>
        <begin position="52"/>
        <end position="285"/>
    </location>
</feature>
<proteinExistence type="predicted"/>
<accession>A0A7L6AVF4</accession>
<evidence type="ECO:0000259" key="2">
    <source>
        <dbReference type="Pfam" id="PF20243"/>
    </source>
</evidence>
<protein>
    <submittedName>
        <fullName evidence="3">Metallo-mystery pair system four-Cys motif protein</fullName>
    </submittedName>
</protein>
<name>A0A7L6AVF4_9GAMM</name>
<keyword evidence="4" id="KW-1185">Reference proteome</keyword>
<dbReference type="InterPro" id="IPR023977">
    <property type="entry name" value="MbnP-like"/>
</dbReference>
<dbReference type="EMBL" id="CP059265">
    <property type="protein sequence ID" value="QLQ33079.1"/>
    <property type="molecule type" value="Genomic_DNA"/>
</dbReference>
<evidence type="ECO:0000313" key="4">
    <source>
        <dbReference type="Proteomes" id="UP000510621"/>
    </source>
</evidence>
<dbReference type="AlphaFoldDB" id="A0A7L6AVF4"/>